<reference evidence="1" key="1">
    <citation type="submission" date="2020-05" db="EMBL/GenBank/DDBJ databases">
        <authorList>
            <person name="Chiriac C."/>
            <person name="Salcher M."/>
            <person name="Ghai R."/>
            <person name="Kavagutti S V."/>
        </authorList>
    </citation>
    <scope>NUCLEOTIDE SEQUENCE</scope>
</reference>
<proteinExistence type="predicted"/>
<dbReference type="EMBL" id="LR796877">
    <property type="protein sequence ID" value="CAB4171899.1"/>
    <property type="molecule type" value="Genomic_DNA"/>
</dbReference>
<name>A0A6J5PJE3_9CAUD</name>
<protein>
    <submittedName>
        <fullName evidence="1">Uncharacterized protein</fullName>
    </submittedName>
</protein>
<evidence type="ECO:0000313" key="1">
    <source>
        <dbReference type="EMBL" id="CAB4171899.1"/>
    </source>
</evidence>
<sequence length="68" mass="7476">MGAGTSNQFRYFSWRSSIIFSDIQMLGLFLVDHGEWSVDYSLLGNKGGIIGGVKQPCGLRVPQTSQSH</sequence>
<gene>
    <name evidence="1" type="ORF">UFOVP923_35</name>
</gene>
<organism evidence="1">
    <name type="scientific">uncultured Caudovirales phage</name>
    <dbReference type="NCBI Taxonomy" id="2100421"/>
    <lineage>
        <taxon>Viruses</taxon>
        <taxon>Duplodnaviria</taxon>
        <taxon>Heunggongvirae</taxon>
        <taxon>Uroviricota</taxon>
        <taxon>Caudoviricetes</taxon>
        <taxon>Peduoviridae</taxon>
        <taxon>Maltschvirus</taxon>
        <taxon>Maltschvirus maltsch</taxon>
    </lineage>
</organism>
<accession>A0A6J5PJE3</accession>